<accession>E2ADK4</accession>
<sequence>MSINKNVGNQSVSTSFNEWSIGTVVNRDRGQSGPWSIGTVVNRDRGQSGRWSIGTVVNRDGGQSGRWSIGTVVNRDGGQSGRWSIGTVVNRDGGQSGRWSIGTVVNRDGGQSGRWSIGTVVNRDGGQSGRWSIGTVVNRDGGQSGRWSIGTVVNRDGGQSGRWSIGTVVNRDGGQSGRWSIGTVVNRDGGQSGRWSIGTVVNRDVVNSNVVNFNVVNRDGGIAAQKEFYRLRQKFRKECRKVIQTQARSGAGADHVQYESDWILYDDLIFLVDYIQPRKTTSNYQRSMHQTVLASQTSLLAPSTSSTYLSKQTSNDSLDIWNADLCESLTGTNDEKLSAVHSMAACSPSFASTKSSTSDNISVSTLKTLAANVTINKKTPSTDISKKRKRETIDEVDRVMVQSSQNISSLASTLETALKTSALKQQLTSECTPAA</sequence>
<proteinExistence type="predicted"/>
<dbReference type="OrthoDB" id="7546850at2759"/>
<evidence type="ECO:0000313" key="1">
    <source>
        <dbReference type="EMBL" id="EFN68488.1"/>
    </source>
</evidence>
<organism evidence="2">
    <name type="scientific">Camponotus floridanus</name>
    <name type="common">Florida carpenter ant</name>
    <dbReference type="NCBI Taxonomy" id="104421"/>
    <lineage>
        <taxon>Eukaryota</taxon>
        <taxon>Metazoa</taxon>
        <taxon>Ecdysozoa</taxon>
        <taxon>Arthropoda</taxon>
        <taxon>Hexapoda</taxon>
        <taxon>Insecta</taxon>
        <taxon>Pterygota</taxon>
        <taxon>Neoptera</taxon>
        <taxon>Endopterygota</taxon>
        <taxon>Hymenoptera</taxon>
        <taxon>Apocrita</taxon>
        <taxon>Aculeata</taxon>
        <taxon>Formicoidea</taxon>
        <taxon>Formicidae</taxon>
        <taxon>Formicinae</taxon>
        <taxon>Camponotus</taxon>
    </lineage>
</organism>
<reference evidence="1 2" key="1">
    <citation type="journal article" date="2010" name="Science">
        <title>Genomic comparison of the ants Camponotus floridanus and Harpegnathos saltator.</title>
        <authorList>
            <person name="Bonasio R."/>
            <person name="Zhang G."/>
            <person name="Ye C."/>
            <person name="Mutti N.S."/>
            <person name="Fang X."/>
            <person name="Qin N."/>
            <person name="Donahue G."/>
            <person name="Yang P."/>
            <person name="Li Q."/>
            <person name="Li C."/>
            <person name="Zhang P."/>
            <person name="Huang Z."/>
            <person name="Berger S.L."/>
            <person name="Reinberg D."/>
            <person name="Wang J."/>
            <person name="Liebig J."/>
        </authorList>
    </citation>
    <scope>NUCLEOTIDE SEQUENCE [LARGE SCALE GENOMIC DNA]</scope>
    <source>
        <strain evidence="2">C129</strain>
    </source>
</reference>
<protein>
    <submittedName>
        <fullName evidence="1">Uncharacterized protein</fullName>
    </submittedName>
</protein>
<dbReference type="AlphaFoldDB" id="E2ADK4"/>
<keyword evidence="2" id="KW-1185">Reference proteome</keyword>
<evidence type="ECO:0000313" key="2">
    <source>
        <dbReference type="Proteomes" id="UP000000311"/>
    </source>
</evidence>
<gene>
    <name evidence="1" type="ORF">EAG_06056</name>
</gene>
<dbReference type="InParanoid" id="E2ADK4"/>
<name>E2ADK4_CAMFO</name>
<dbReference type="Proteomes" id="UP000000311">
    <property type="component" value="Unassembled WGS sequence"/>
</dbReference>
<dbReference type="EMBL" id="GL438816">
    <property type="protein sequence ID" value="EFN68488.1"/>
    <property type="molecule type" value="Genomic_DNA"/>
</dbReference>